<dbReference type="NCBIfam" id="TIGR00254">
    <property type="entry name" value="GGDEF"/>
    <property type="match status" value="1"/>
</dbReference>
<dbReference type="PROSITE" id="PS50883">
    <property type="entry name" value="EAL"/>
    <property type="match status" value="1"/>
</dbReference>
<dbReference type="CDD" id="cd01949">
    <property type="entry name" value="GGDEF"/>
    <property type="match status" value="1"/>
</dbReference>
<accession>A0A0U1NLV6</accession>
<keyword evidence="1" id="KW-1133">Transmembrane helix</keyword>
<evidence type="ECO:0000256" key="1">
    <source>
        <dbReference type="SAM" id="Phobius"/>
    </source>
</evidence>
<dbReference type="InterPro" id="IPR029787">
    <property type="entry name" value="Nucleotide_cyclase"/>
</dbReference>
<evidence type="ECO:0000259" key="2">
    <source>
        <dbReference type="PROSITE" id="PS50883"/>
    </source>
</evidence>
<dbReference type="CDD" id="cd01948">
    <property type="entry name" value="EAL"/>
    <property type="match status" value="1"/>
</dbReference>
<dbReference type="InterPro" id="IPR052155">
    <property type="entry name" value="Biofilm_reg_signaling"/>
</dbReference>
<dbReference type="GO" id="GO:0071111">
    <property type="term" value="F:cyclic-guanylate-specific phosphodiesterase activity"/>
    <property type="evidence" value="ECO:0007669"/>
    <property type="project" value="UniProtKB-EC"/>
</dbReference>
<sequence>MLIFVPFILILAFVYQNIGDHYGDAHFALAAIVASGIFFIFFFGVRAATRVNKNQLEMERLALTDPLTGVGNRRAYDQALMHRWSTSEPNLLTLIGIDLDGFKAINDLHGHDAGDAVLREVARRLSSCVRPTDLVARVGGDEFTIALRTPSSVRDAARIARRCLLQFSRPIRFCGLTIEIGASIGVFVQNSPNIASSEITKRLDFALYAAKEKGKGQIVYYSTVLHRQALRQTQLRKQIKLGFERGEFVPFLQPIIDARSGCTAAFEVLARWNHPVRGILEPGSFYKDAVTLGLMDNIGWSVFKQALDNLDSDMWAPSVPKHLHLNVTQQGLVKSDLLRVLKRARAKGVRVTIEILETALVDDWGPEEMIALKTVRDLGAKIAIDDFGTGHASLTSLVRIKPDMLKLDRFIVHNCQTNSVERTVLTMALQMAKDLGIKTVCEGIETADQEASVCEEGADFLQGFRYSPAVPVSELAGLPNIFATNATGDLLKRDTEVSATDSAVEAPLALPSLVS</sequence>
<dbReference type="SUPFAM" id="SSF141868">
    <property type="entry name" value="EAL domain-like"/>
    <property type="match status" value="1"/>
</dbReference>
<keyword evidence="5" id="KW-1185">Reference proteome</keyword>
<feature type="domain" description="EAL" evidence="2">
    <location>
        <begin position="232"/>
        <end position="483"/>
    </location>
</feature>
<gene>
    <name evidence="4" type="primary">gmr</name>
    <name evidence="4" type="ORF">NIG5292_01765</name>
</gene>
<dbReference type="EMBL" id="CVQV01000008">
    <property type="protein sequence ID" value="CRK75711.1"/>
    <property type="molecule type" value="Genomic_DNA"/>
</dbReference>
<dbReference type="InterPro" id="IPR001633">
    <property type="entry name" value="EAL_dom"/>
</dbReference>
<feature type="domain" description="GGDEF" evidence="3">
    <location>
        <begin position="90"/>
        <end position="223"/>
    </location>
</feature>
<proteinExistence type="predicted"/>
<dbReference type="STRING" id="282199.GCA_001049735_01764"/>
<name>A0A0U1NLV6_9RHOB</name>
<reference evidence="4 5" key="1">
    <citation type="submission" date="2015-04" db="EMBL/GenBank/DDBJ databases">
        <authorList>
            <person name="Syromyatnikov M.Y."/>
            <person name="Popov V.N."/>
        </authorList>
    </citation>
    <scope>NUCLEOTIDE SEQUENCE [LARGE SCALE GENOMIC DNA]</scope>
    <source>
        <strain evidence="4 5">CECT 5292</strain>
    </source>
</reference>
<protein>
    <submittedName>
        <fullName evidence="4">Cyclic di-GMP phosphodiesterase Gmr</fullName>
        <ecNumber evidence="4">3.1.4.52</ecNumber>
    </submittedName>
</protein>
<dbReference type="InterPro" id="IPR000160">
    <property type="entry name" value="GGDEF_dom"/>
</dbReference>
<evidence type="ECO:0000313" key="4">
    <source>
        <dbReference type="EMBL" id="CRK75711.1"/>
    </source>
</evidence>
<dbReference type="Proteomes" id="UP000048949">
    <property type="component" value="Unassembled WGS sequence"/>
</dbReference>
<organism evidence="4 5">
    <name type="scientific">Nereida ignava</name>
    <dbReference type="NCBI Taxonomy" id="282199"/>
    <lineage>
        <taxon>Bacteria</taxon>
        <taxon>Pseudomonadati</taxon>
        <taxon>Pseudomonadota</taxon>
        <taxon>Alphaproteobacteria</taxon>
        <taxon>Rhodobacterales</taxon>
        <taxon>Roseobacteraceae</taxon>
        <taxon>Nereida</taxon>
    </lineage>
</organism>
<dbReference type="Gene3D" id="3.20.20.450">
    <property type="entry name" value="EAL domain"/>
    <property type="match status" value="1"/>
</dbReference>
<keyword evidence="1" id="KW-0472">Membrane</keyword>
<dbReference type="SMART" id="SM00267">
    <property type="entry name" value="GGDEF"/>
    <property type="match status" value="1"/>
</dbReference>
<dbReference type="InterPro" id="IPR035919">
    <property type="entry name" value="EAL_sf"/>
</dbReference>
<feature type="transmembrane region" description="Helical" evidence="1">
    <location>
        <begin position="26"/>
        <end position="45"/>
    </location>
</feature>
<dbReference type="PANTHER" id="PTHR44757">
    <property type="entry name" value="DIGUANYLATE CYCLASE DGCP"/>
    <property type="match status" value="1"/>
</dbReference>
<dbReference type="SMART" id="SM00052">
    <property type="entry name" value="EAL"/>
    <property type="match status" value="1"/>
</dbReference>
<dbReference type="SUPFAM" id="SSF55073">
    <property type="entry name" value="Nucleotide cyclase"/>
    <property type="match status" value="1"/>
</dbReference>
<dbReference type="PROSITE" id="PS50887">
    <property type="entry name" value="GGDEF"/>
    <property type="match status" value="1"/>
</dbReference>
<dbReference type="InterPro" id="IPR043128">
    <property type="entry name" value="Rev_trsase/Diguanyl_cyclase"/>
</dbReference>
<keyword evidence="4" id="KW-0378">Hydrolase</keyword>
<evidence type="ECO:0000313" key="5">
    <source>
        <dbReference type="Proteomes" id="UP000048949"/>
    </source>
</evidence>
<dbReference type="Pfam" id="PF00990">
    <property type="entry name" value="GGDEF"/>
    <property type="match status" value="1"/>
</dbReference>
<dbReference type="AlphaFoldDB" id="A0A0U1NLV6"/>
<dbReference type="Gene3D" id="3.30.70.270">
    <property type="match status" value="1"/>
</dbReference>
<dbReference type="PANTHER" id="PTHR44757:SF2">
    <property type="entry name" value="BIOFILM ARCHITECTURE MAINTENANCE PROTEIN MBAA"/>
    <property type="match status" value="1"/>
</dbReference>
<evidence type="ECO:0000259" key="3">
    <source>
        <dbReference type="PROSITE" id="PS50887"/>
    </source>
</evidence>
<dbReference type="EC" id="3.1.4.52" evidence="4"/>
<dbReference type="RefSeq" id="WP_048599126.1">
    <property type="nucleotide sequence ID" value="NZ_CVPC01000008.1"/>
</dbReference>
<dbReference type="OrthoDB" id="9814202at2"/>
<keyword evidence="1" id="KW-0812">Transmembrane</keyword>
<dbReference type="Pfam" id="PF00563">
    <property type="entry name" value="EAL"/>
    <property type="match status" value="1"/>
</dbReference>